<comment type="caution">
    <text evidence="3">The sequence shown here is derived from an EMBL/GenBank/DDBJ whole genome shotgun (WGS) entry which is preliminary data.</text>
</comment>
<feature type="signal peptide" evidence="2">
    <location>
        <begin position="1"/>
        <end position="21"/>
    </location>
</feature>
<name>A0A1B7K7T0_9ENTR</name>
<gene>
    <name evidence="3" type="ORF">M989_00326</name>
</gene>
<dbReference type="Pfam" id="PF13983">
    <property type="entry name" value="YsaB"/>
    <property type="match status" value="1"/>
</dbReference>
<feature type="chain" id="PRO_5008595934" evidence="2">
    <location>
        <begin position="22"/>
        <end position="101"/>
    </location>
</feature>
<sequence>MMMKSLSPLLVLILLAGCSSAEQPVVQKTQSAKMNPARSLSMEQLCKDNAAARYNTAVQKIDVTGFERFQGSYELRGYTSRNESFVCSFDADGGFLHLSMR</sequence>
<keyword evidence="3" id="KW-0449">Lipoprotein</keyword>
<accession>A0A1B7K7T0</accession>
<dbReference type="PROSITE" id="PS51257">
    <property type="entry name" value="PROKAR_LIPOPROTEIN"/>
    <property type="match status" value="1"/>
</dbReference>
<dbReference type="AlphaFoldDB" id="A0A1B7K7T0"/>
<organism evidence="3 4">
    <name type="scientific">Kluyvera georgiana ATCC 51603</name>
    <dbReference type="NCBI Taxonomy" id="1354264"/>
    <lineage>
        <taxon>Bacteria</taxon>
        <taxon>Pseudomonadati</taxon>
        <taxon>Pseudomonadota</taxon>
        <taxon>Gammaproteobacteria</taxon>
        <taxon>Enterobacterales</taxon>
        <taxon>Enterobacteriaceae</taxon>
        <taxon>Kluyvera</taxon>
    </lineage>
</organism>
<dbReference type="PATRIC" id="fig|1354264.4.peg.340"/>
<dbReference type="EMBL" id="LXEU01000007">
    <property type="protein sequence ID" value="OAT56142.1"/>
    <property type="molecule type" value="Genomic_DNA"/>
</dbReference>
<evidence type="ECO:0000313" key="3">
    <source>
        <dbReference type="EMBL" id="OAT56142.1"/>
    </source>
</evidence>
<dbReference type="RefSeq" id="WP_064541125.1">
    <property type="nucleotide sequence ID" value="NZ_LXEU01000007.1"/>
</dbReference>
<keyword evidence="4" id="KW-1185">Reference proteome</keyword>
<protein>
    <submittedName>
        <fullName evidence="3">YsaB family lipoprotein</fullName>
    </submittedName>
</protein>
<dbReference type="Proteomes" id="UP000078386">
    <property type="component" value="Unassembled WGS sequence"/>
</dbReference>
<dbReference type="InterPro" id="IPR025728">
    <property type="entry name" value="YsaB-like"/>
</dbReference>
<evidence type="ECO:0000256" key="2">
    <source>
        <dbReference type="SAM" id="SignalP"/>
    </source>
</evidence>
<keyword evidence="1 2" id="KW-0732">Signal</keyword>
<proteinExistence type="predicted"/>
<evidence type="ECO:0000256" key="1">
    <source>
        <dbReference type="ARBA" id="ARBA00022729"/>
    </source>
</evidence>
<evidence type="ECO:0000313" key="4">
    <source>
        <dbReference type="Proteomes" id="UP000078386"/>
    </source>
</evidence>
<reference evidence="3 4" key="1">
    <citation type="submission" date="2016-04" db="EMBL/GenBank/DDBJ databases">
        <title>ATOL: Assembling a taxonomically balanced genome-scale reconstruction of the evolutionary history of the Enterobacteriaceae.</title>
        <authorList>
            <person name="Plunkett G.III."/>
            <person name="Neeno-Eckwall E.C."/>
            <person name="Glasner J.D."/>
            <person name="Perna N.T."/>
        </authorList>
    </citation>
    <scope>NUCLEOTIDE SEQUENCE [LARGE SCALE GENOMIC DNA]</scope>
    <source>
        <strain evidence="3 4">ATCC 51603</strain>
    </source>
</reference>